<dbReference type="CDD" id="cd09272">
    <property type="entry name" value="RNase_HI_RT_Ty1"/>
    <property type="match status" value="1"/>
</dbReference>
<dbReference type="AlphaFoldDB" id="A0AAD4ZEG5"/>
<evidence type="ECO:0000313" key="2">
    <source>
        <dbReference type="EMBL" id="KAI5342591.1"/>
    </source>
</evidence>
<feature type="region of interest" description="Disordered" evidence="1">
    <location>
        <begin position="141"/>
        <end position="160"/>
    </location>
</feature>
<keyword evidence="3" id="KW-1185">Reference proteome</keyword>
<comment type="caution">
    <text evidence="2">The sequence shown here is derived from an EMBL/GenBank/DDBJ whole genome shotgun (WGS) entry which is preliminary data.</text>
</comment>
<dbReference type="PANTHER" id="PTHR11439">
    <property type="entry name" value="GAG-POL-RELATED RETROTRANSPOSON"/>
    <property type="match status" value="1"/>
</dbReference>
<protein>
    <recommendedName>
        <fullName evidence="4">Transposable element protein</fullName>
    </recommendedName>
</protein>
<name>A0AAD4ZEG5_PRUDU</name>
<accession>A0AAD4ZEG5</accession>
<dbReference type="EMBL" id="JAJFAZ020000002">
    <property type="protein sequence ID" value="KAI5342591.1"/>
    <property type="molecule type" value="Genomic_DNA"/>
</dbReference>
<evidence type="ECO:0000313" key="3">
    <source>
        <dbReference type="Proteomes" id="UP001054821"/>
    </source>
</evidence>
<proteinExistence type="predicted"/>
<organism evidence="2 3">
    <name type="scientific">Prunus dulcis</name>
    <name type="common">Almond</name>
    <name type="synonym">Amygdalus dulcis</name>
    <dbReference type="NCBI Taxonomy" id="3755"/>
    <lineage>
        <taxon>Eukaryota</taxon>
        <taxon>Viridiplantae</taxon>
        <taxon>Streptophyta</taxon>
        <taxon>Embryophyta</taxon>
        <taxon>Tracheophyta</taxon>
        <taxon>Spermatophyta</taxon>
        <taxon>Magnoliopsida</taxon>
        <taxon>eudicotyledons</taxon>
        <taxon>Gunneridae</taxon>
        <taxon>Pentapetalae</taxon>
        <taxon>rosids</taxon>
        <taxon>fabids</taxon>
        <taxon>Rosales</taxon>
        <taxon>Rosaceae</taxon>
        <taxon>Amygdaloideae</taxon>
        <taxon>Amygdaleae</taxon>
        <taxon>Prunus</taxon>
    </lineage>
</organism>
<evidence type="ECO:0000256" key="1">
    <source>
        <dbReference type="SAM" id="MobiDB-lite"/>
    </source>
</evidence>
<feature type="compositionally biased region" description="Low complexity" evidence="1">
    <location>
        <begin position="147"/>
        <end position="160"/>
    </location>
</feature>
<reference evidence="2 3" key="1">
    <citation type="journal article" date="2022" name="G3 (Bethesda)">
        <title>Whole-genome sequence and methylome profiling of the almond [Prunus dulcis (Mill.) D.A. Webb] cultivar 'Nonpareil'.</title>
        <authorList>
            <person name="D'Amico-Willman K.M."/>
            <person name="Ouma W.Z."/>
            <person name="Meulia T."/>
            <person name="Sideli G.M."/>
            <person name="Gradziel T.M."/>
            <person name="Fresnedo-Ramirez J."/>
        </authorList>
    </citation>
    <scope>NUCLEOTIDE SEQUENCE [LARGE SCALE GENOMIC DNA]</scope>
    <source>
        <strain evidence="2">Clone GOH B32 T37-40</strain>
    </source>
</reference>
<dbReference type="SUPFAM" id="SSF56672">
    <property type="entry name" value="DNA/RNA polymerases"/>
    <property type="match status" value="1"/>
</dbReference>
<dbReference type="InterPro" id="IPR043502">
    <property type="entry name" value="DNA/RNA_pol_sf"/>
</dbReference>
<evidence type="ECO:0008006" key="4">
    <source>
        <dbReference type="Google" id="ProtNLM"/>
    </source>
</evidence>
<dbReference type="Proteomes" id="UP001054821">
    <property type="component" value="Chromosome 2"/>
</dbReference>
<dbReference type="PANTHER" id="PTHR11439:SF463">
    <property type="entry name" value="REVERSE TRANSCRIPTASE TY1_COPIA-TYPE DOMAIN-CONTAINING PROTEIN"/>
    <property type="match status" value="1"/>
</dbReference>
<gene>
    <name evidence="2" type="ORF">L3X38_010466</name>
</gene>
<sequence length="513" mass="56619">MIHTLLTTSHTPHNLWVEVALTTVHLINLLPTPNLQWDTPYNRLFQHPPSYSHLQVFCCSCFPYLGPYTENKLSIALLNVFSLDTVLIIKSMWILNSTQFCLPPHLCPYQLLLPQTQTQTRNLTLSPLALAPVAASPNTPVLAAPTPGSSSSEPLGYSSSECPSSSNSAISCPCSKHVHPPSGSIQKPKLYTNGTIKYLLPPRLVAKDFHQHPGIDYAETFSPVVKPATIPTVLSLTVSHGGHFDIKDLGPLSYFLGLQVLHRDGTLNINQLKYAHDLLQKANLLNSKPASTSVDAKVLRSVSGGALISNPTEYRELVGSLQYLTLTCPDISFAVNTVAQFMTTRLSTYSDADWAGCPDSRRSTTGYVITLGTNLISWCSKKQPTVSHSSTESEYRALSHACTETTWLCHLLYELGVRLQFHVQLFCDNLSTTYMAANPVFHSRTRHIELDYHFVREKMALGSHQVCFVPSVDQLADLFTKALHKPRQQQMSSKLGHPMTPSLRGGVNAAFLS</sequence>